<sequence length="111" mass="12176">MKARFTDEQIIAMIKEQEAGEKTADVCRRHGISSATFYKYKSEYGGMEPSDAKRLRALEDENGKLKKLLAEQMLDNAMLRDINSKNGDARWEAESGGASDGRSSGQSAAGV</sequence>
<dbReference type="GO" id="GO:0006313">
    <property type="term" value="P:DNA transposition"/>
    <property type="evidence" value="ECO:0007669"/>
    <property type="project" value="InterPro"/>
</dbReference>
<dbReference type="STRING" id="670155.SAMN04488001_1376"/>
<dbReference type="PANTHER" id="PTHR33609:SF1">
    <property type="entry name" value="TRANSPOSASE"/>
    <property type="match status" value="1"/>
</dbReference>
<name>A0A1H2V3L4_9RHOB</name>
<dbReference type="Pfam" id="PF01527">
    <property type="entry name" value="HTH_Tnp_1"/>
    <property type="match status" value="1"/>
</dbReference>
<dbReference type="GO" id="GO:0003677">
    <property type="term" value="F:DNA binding"/>
    <property type="evidence" value="ECO:0007669"/>
    <property type="project" value="InterPro"/>
</dbReference>
<protein>
    <submittedName>
        <fullName evidence="2">Putative transposase</fullName>
    </submittedName>
</protein>
<proteinExistence type="predicted"/>
<reference evidence="3" key="1">
    <citation type="submission" date="2016-10" db="EMBL/GenBank/DDBJ databases">
        <authorList>
            <person name="Varghese N."/>
            <person name="Submissions S."/>
        </authorList>
    </citation>
    <scope>NUCLEOTIDE SEQUENCE [LARGE SCALE GENOMIC DNA]</scope>
    <source>
        <strain evidence="3">DSM 26922</strain>
    </source>
</reference>
<dbReference type="AlphaFoldDB" id="A0A1H2V3L4"/>
<feature type="compositionally biased region" description="Polar residues" evidence="1">
    <location>
        <begin position="101"/>
        <end position="111"/>
    </location>
</feature>
<feature type="region of interest" description="Disordered" evidence="1">
    <location>
        <begin position="88"/>
        <end position="111"/>
    </location>
</feature>
<keyword evidence="3" id="KW-1185">Reference proteome</keyword>
<dbReference type="InterPro" id="IPR002514">
    <property type="entry name" value="Transposase_8"/>
</dbReference>
<evidence type="ECO:0000256" key="1">
    <source>
        <dbReference type="SAM" id="MobiDB-lite"/>
    </source>
</evidence>
<dbReference type="InterPro" id="IPR009057">
    <property type="entry name" value="Homeodomain-like_sf"/>
</dbReference>
<dbReference type="InterPro" id="IPR052546">
    <property type="entry name" value="Transposase_8_domain"/>
</dbReference>
<dbReference type="EMBL" id="FNOI01000002">
    <property type="protein sequence ID" value="SDW62514.1"/>
    <property type="molecule type" value="Genomic_DNA"/>
</dbReference>
<organism evidence="2 3">
    <name type="scientific">Litoreibacter albidus</name>
    <dbReference type="NCBI Taxonomy" id="670155"/>
    <lineage>
        <taxon>Bacteria</taxon>
        <taxon>Pseudomonadati</taxon>
        <taxon>Pseudomonadota</taxon>
        <taxon>Alphaproteobacteria</taxon>
        <taxon>Rhodobacterales</taxon>
        <taxon>Roseobacteraceae</taxon>
        <taxon>Litoreibacter</taxon>
    </lineage>
</organism>
<dbReference type="PANTHER" id="PTHR33609">
    <property type="entry name" value="LOW CALCIUM RESPONSE LOCUS PROTEIN S"/>
    <property type="match status" value="1"/>
</dbReference>
<accession>A0A1H2V3L4</accession>
<evidence type="ECO:0000313" key="3">
    <source>
        <dbReference type="Proteomes" id="UP000199441"/>
    </source>
</evidence>
<dbReference type="GO" id="GO:0004803">
    <property type="term" value="F:transposase activity"/>
    <property type="evidence" value="ECO:0007669"/>
    <property type="project" value="InterPro"/>
</dbReference>
<dbReference type="SUPFAM" id="SSF46689">
    <property type="entry name" value="Homeodomain-like"/>
    <property type="match status" value="1"/>
</dbReference>
<dbReference type="Proteomes" id="UP000199441">
    <property type="component" value="Unassembled WGS sequence"/>
</dbReference>
<gene>
    <name evidence="2" type="ORF">SAMN04488001_1376</name>
</gene>
<evidence type="ECO:0000313" key="2">
    <source>
        <dbReference type="EMBL" id="SDW62514.1"/>
    </source>
</evidence>